<evidence type="ECO:0008006" key="2">
    <source>
        <dbReference type="Google" id="ProtNLM"/>
    </source>
</evidence>
<sequence>MSKKIHLPFVGNPNGGGPHIFCYKFAQALSKRGFTILYDKPQRSDVVLCIVSVGKIFKKVNRDKTRIVLRTNGIYNELYNKKFNRAIRPDMVSLHNDLKKDIPLLDHCVYQSKWSFNRIEDEIVKRPNNYSIIHNGCDTNLFKPIQRKNDGIIKLIHCGKMRDSYLMEMLIGTYLEVKKNHNVQLLLIGGMDAGCAGVYNNHSTDKGIIKLGAFSNTKLTQAYSQGDIFLDVRQGCSSNNTVAEAQACGLPVIASSWGGDCEMIVDKQTGIIVDGGKWDYNQNYIQKLAQGVEQIIPDLDRFKLRARQHAKKELSIDKMVDKYLKAMGL</sequence>
<evidence type="ECO:0000313" key="1">
    <source>
        <dbReference type="EMBL" id="KKM65592.1"/>
    </source>
</evidence>
<dbReference type="Gene3D" id="3.40.50.2000">
    <property type="entry name" value="Glycogen Phosphorylase B"/>
    <property type="match status" value="2"/>
</dbReference>
<organism evidence="1">
    <name type="scientific">marine sediment metagenome</name>
    <dbReference type="NCBI Taxonomy" id="412755"/>
    <lineage>
        <taxon>unclassified sequences</taxon>
        <taxon>metagenomes</taxon>
        <taxon>ecological metagenomes</taxon>
    </lineage>
</organism>
<dbReference type="CDD" id="cd03801">
    <property type="entry name" value="GT4_PimA-like"/>
    <property type="match status" value="1"/>
</dbReference>
<reference evidence="1" key="1">
    <citation type="journal article" date="2015" name="Nature">
        <title>Complex archaea that bridge the gap between prokaryotes and eukaryotes.</title>
        <authorList>
            <person name="Spang A."/>
            <person name="Saw J.H."/>
            <person name="Jorgensen S.L."/>
            <person name="Zaremba-Niedzwiedzka K."/>
            <person name="Martijn J."/>
            <person name="Lind A.E."/>
            <person name="van Eijk R."/>
            <person name="Schleper C."/>
            <person name="Guy L."/>
            <person name="Ettema T.J."/>
        </authorList>
    </citation>
    <scope>NUCLEOTIDE SEQUENCE</scope>
</reference>
<comment type="caution">
    <text evidence="1">The sequence shown here is derived from an EMBL/GenBank/DDBJ whole genome shotgun (WGS) entry which is preliminary data.</text>
</comment>
<dbReference type="PANTHER" id="PTHR12526">
    <property type="entry name" value="GLYCOSYLTRANSFERASE"/>
    <property type="match status" value="1"/>
</dbReference>
<name>A0A0F9M8X4_9ZZZZ</name>
<protein>
    <recommendedName>
        <fullName evidence="2">Glycosyl transferase family 1 domain-containing protein</fullName>
    </recommendedName>
</protein>
<accession>A0A0F9M8X4</accession>
<gene>
    <name evidence="1" type="ORF">LCGC14_1489760</name>
</gene>
<dbReference type="PANTHER" id="PTHR12526:SF630">
    <property type="entry name" value="GLYCOSYLTRANSFERASE"/>
    <property type="match status" value="1"/>
</dbReference>
<dbReference type="EMBL" id="LAZR01010700">
    <property type="protein sequence ID" value="KKM65592.1"/>
    <property type="molecule type" value="Genomic_DNA"/>
</dbReference>
<proteinExistence type="predicted"/>
<dbReference type="SUPFAM" id="SSF53756">
    <property type="entry name" value="UDP-Glycosyltransferase/glycogen phosphorylase"/>
    <property type="match status" value="1"/>
</dbReference>
<dbReference type="Pfam" id="PF13692">
    <property type="entry name" value="Glyco_trans_1_4"/>
    <property type="match status" value="1"/>
</dbReference>
<dbReference type="AlphaFoldDB" id="A0A0F9M8X4"/>